<evidence type="ECO:0000313" key="2">
    <source>
        <dbReference type="Proteomes" id="UP000025227"/>
    </source>
</evidence>
<proteinExistence type="predicted"/>
<evidence type="ECO:0000313" key="3">
    <source>
        <dbReference type="WBParaSite" id="HCON_00093560-00001"/>
    </source>
</evidence>
<dbReference type="PROSITE" id="PS00141">
    <property type="entry name" value="ASP_PROTEASE"/>
    <property type="match status" value="1"/>
</dbReference>
<dbReference type="GO" id="GO:0006508">
    <property type="term" value="P:proteolysis"/>
    <property type="evidence" value="ECO:0007669"/>
    <property type="project" value="InterPro"/>
</dbReference>
<protein>
    <submittedName>
        <fullName evidence="3">Peptidase A2 domain-containing protein</fullName>
    </submittedName>
</protein>
<dbReference type="AlphaFoldDB" id="A0A7I4YI14"/>
<sequence length="360" mass="39638">MFGSKTLCNVQLLGFTKKALVDTGSQVSILPLQVLLDAAKSGFDLDADVEEVKVDDKINIYDASGRKMAFKGAVRLSLALQQEPSRRVVFFVRRGNDNRIVLGTNVLRAFGLQALLKPAAETKRSSVSVQTLSSDFEKRAFATQTASRPKNKPRKSPSKGFPCEKVKVNTLVEKEVAKPLSATIAARVCLKPGETKRVSIGGIPSKSSISFDQLRKLPPGIDNEPVVTNRHRAKRGRSKKVDGKVSANSTSFRVEVGDPRFDPLHLLYPCQCGIFNTRAQVGLPGLRCDLARSKPVKNLFEMANVASIALHPHWEERKEAELLNKDSKYLTIHGLATAIHAHSKFCYEFASAVKEKEDVE</sequence>
<dbReference type="Proteomes" id="UP000025227">
    <property type="component" value="Unplaced"/>
</dbReference>
<dbReference type="WBParaSite" id="HCON_00093560-00001">
    <property type="protein sequence ID" value="HCON_00093560-00001"/>
    <property type="gene ID" value="HCON_00093560"/>
</dbReference>
<accession>A0A7I4YI14</accession>
<keyword evidence="2" id="KW-1185">Reference proteome</keyword>
<dbReference type="OrthoDB" id="5890020at2759"/>
<dbReference type="InterPro" id="IPR021109">
    <property type="entry name" value="Peptidase_aspartic_dom_sf"/>
</dbReference>
<dbReference type="GO" id="GO:0004190">
    <property type="term" value="F:aspartic-type endopeptidase activity"/>
    <property type="evidence" value="ECO:0007669"/>
    <property type="project" value="InterPro"/>
</dbReference>
<reference evidence="3" key="1">
    <citation type="submission" date="2020-12" db="UniProtKB">
        <authorList>
            <consortium name="WormBaseParasite"/>
        </authorList>
    </citation>
    <scope>IDENTIFICATION</scope>
    <source>
        <strain evidence="3">MHco3</strain>
    </source>
</reference>
<organism evidence="2 3">
    <name type="scientific">Haemonchus contortus</name>
    <name type="common">Barber pole worm</name>
    <dbReference type="NCBI Taxonomy" id="6289"/>
    <lineage>
        <taxon>Eukaryota</taxon>
        <taxon>Metazoa</taxon>
        <taxon>Ecdysozoa</taxon>
        <taxon>Nematoda</taxon>
        <taxon>Chromadorea</taxon>
        <taxon>Rhabditida</taxon>
        <taxon>Rhabditina</taxon>
        <taxon>Rhabditomorpha</taxon>
        <taxon>Strongyloidea</taxon>
        <taxon>Trichostrongylidae</taxon>
        <taxon>Haemonchus</taxon>
    </lineage>
</organism>
<dbReference type="InterPro" id="IPR001969">
    <property type="entry name" value="Aspartic_peptidase_AS"/>
</dbReference>
<evidence type="ECO:0000256" key="1">
    <source>
        <dbReference type="SAM" id="MobiDB-lite"/>
    </source>
</evidence>
<name>A0A7I4YI14_HAECO</name>
<dbReference type="Gene3D" id="2.40.70.10">
    <property type="entry name" value="Acid Proteases"/>
    <property type="match status" value="1"/>
</dbReference>
<dbReference type="SUPFAM" id="SSF50630">
    <property type="entry name" value="Acid proteases"/>
    <property type="match status" value="1"/>
</dbReference>
<feature type="region of interest" description="Disordered" evidence="1">
    <location>
        <begin position="141"/>
        <end position="162"/>
    </location>
</feature>